<dbReference type="InterPro" id="IPR046348">
    <property type="entry name" value="SIS_dom_sf"/>
</dbReference>
<evidence type="ECO:0000313" key="5">
    <source>
        <dbReference type="Proteomes" id="UP000007881"/>
    </source>
</evidence>
<accession>I0IDW1</accession>
<evidence type="ECO:0000313" key="4">
    <source>
        <dbReference type="EMBL" id="BAM03449.1"/>
    </source>
</evidence>
<reference evidence="4 5" key="1">
    <citation type="submission" date="2012-02" db="EMBL/GenBank/DDBJ databases">
        <title>Complete genome sequence of Phycisphaera mikurensis NBRC 102666.</title>
        <authorList>
            <person name="Ankai A."/>
            <person name="Hosoyama A."/>
            <person name="Terui Y."/>
            <person name="Sekine M."/>
            <person name="Fukai R."/>
            <person name="Kato Y."/>
            <person name="Nakamura S."/>
            <person name="Yamada-Narita S."/>
            <person name="Kawakoshi A."/>
            <person name="Fukunaga Y."/>
            <person name="Yamazaki S."/>
            <person name="Fujita N."/>
        </authorList>
    </citation>
    <scope>NUCLEOTIDE SEQUENCE [LARGE SCALE GENOMIC DNA]</scope>
    <source>
        <strain evidence="5">NBRC 102666 / KCTC 22515 / FYK2301M01</strain>
    </source>
</reference>
<dbReference type="GO" id="GO:0009254">
    <property type="term" value="P:peptidoglycan turnover"/>
    <property type="evidence" value="ECO:0007669"/>
    <property type="project" value="TreeGrafter"/>
</dbReference>
<dbReference type="PANTHER" id="PTHR10088">
    <property type="entry name" value="GLUCOKINASE REGULATORY PROTEIN"/>
    <property type="match status" value="1"/>
</dbReference>
<dbReference type="InterPro" id="IPR040190">
    <property type="entry name" value="MURQ/GCKR"/>
</dbReference>
<evidence type="ECO:0000259" key="3">
    <source>
        <dbReference type="PROSITE" id="PS51464"/>
    </source>
</evidence>
<feature type="region of interest" description="Disordered" evidence="2">
    <location>
        <begin position="332"/>
        <end position="359"/>
    </location>
</feature>
<dbReference type="AlphaFoldDB" id="I0IDW1"/>
<dbReference type="Pfam" id="PF22645">
    <property type="entry name" value="GKRP_SIS_N"/>
    <property type="match status" value="1"/>
</dbReference>
<evidence type="ECO:0000256" key="2">
    <source>
        <dbReference type="SAM" id="MobiDB-lite"/>
    </source>
</evidence>
<gene>
    <name evidence="4" type="ordered locus">PSMK_12900</name>
</gene>
<name>I0IDW1_PHYMF</name>
<keyword evidence="5" id="KW-1185">Reference proteome</keyword>
<dbReference type="PROSITE" id="PS51464">
    <property type="entry name" value="SIS"/>
    <property type="match status" value="1"/>
</dbReference>
<dbReference type="GO" id="GO:0016803">
    <property type="term" value="F:ether hydrolase activity"/>
    <property type="evidence" value="ECO:0007669"/>
    <property type="project" value="TreeGrafter"/>
</dbReference>
<organism evidence="4 5">
    <name type="scientific">Phycisphaera mikurensis (strain NBRC 102666 / KCTC 22515 / FYK2301M01)</name>
    <dbReference type="NCBI Taxonomy" id="1142394"/>
    <lineage>
        <taxon>Bacteria</taxon>
        <taxon>Pseudomonadati</taxon>
        <taxon>Planctomycetota</taxon>
        <taxon>Phycisphaerae</taxon>
        <taxon>Phycisphaerales</taxon>
        <taxon>Phycisphaeraceae</taxon>
        <taxon>Phycisphaera</taxon>
    </lineage>
</organism>
<dbReference type="eggNOG" id="COG2103">
    <property type="taxonomic scope" value="Bacteria"/>
</dbReference>
<dbReference type="OrthoDB" id="9813395at2"/>
<keyword evidence="1" id="KW-0119">Carbohydrate metabolism</keyword>
<evidence type="ECO:0000256" key="1">
    <source>
        <dbReference type="ARBA" id="ARBA00023277"/>
    </source>
</evidence>
<dbReference type="KEGG" id="phm:PSMK_12900"/>
<dbReference type="EMBL" id="AP012338">
    <property type="protein sequence ID" value="BAM03449.1"/>
    <property type="molecule type" value="Genomic_DNA"/>
</dbReference>
<dbReference type="InterPro" id="IPR001347">
    <property type="entry name" value="SIS_dom"/>
</dbReference>
<dbReference type="RefSeq" id="WP_014436668.1">
    <property type="nucleotide sequence ID" value="NC_017080.1"/>
</dbReference>
<dbReference type="SUPFAM" id="SSF53697">
    <property type="entry name" value="SIS domain"/>
    <property type="match status" value="1"/>
</dbReference>
<dbReference type="STRING" id="1142394.PSMK_12900"/>
<dbReference type="PANTHER" id="PTHR10088:SF4">
    <property type="entry name" value="GLUCOKINASE REGULATORY PROTEIN"/>
    <property type="match status" value="1"/>
</dbReference>
<feature type="domain" description="SIS" evidence="3">
    <location>
        <begin position="90"/>
        <end position="274"/>
    </location>
</feature>
<dbReference type="Proteomes" id="UP000007881">
    <property type="component" value="Chromosome"/>
</dbReference>
<protein>
    <recommendedName>
        <fullName evidence="3">SIS domain-containing protein</fullName>
    </recommendedName>
</protein>
<dbReference type="Gene3D" id="3.40.50.10490">
    <property type="entry name" value="Glucose-6-phosphate isomerase like protein, domain 1"/>
    <property type="match status" value="2"/>
</dbReference>
<dbReference type="GO" id="GO:0046348">
    <property type="term" value="P:amino sugar catabolic process"/>
    <property type="evidence" value="ECO:0007669"/>
    <property type="project" value="TreeGrafter"/>
</dbReference>
<proteinExistence type="predicted"/>
<sequence>MTGAPAPEDAPGPGLDPAARAAAFCREETAFRLGALVTESSHPKTATLSATAERDLAAAVRQLQSVDRDLPPVLARTLAGEPHATLVASLTAALRGGHRVFVSGCGATGRLALLLESLWRRACADPGRAHLRERLFGFMAGGDYALIKSVEGFEDHPSFGRRQLADAGPTPDDVLIAVTEGGETPFVIGTAWEALSRGMAAFFVFNNPAALLRERVRRSRELLDDPRVTAIDLCSGPMGVAGSTRMQATTIELAAVGAALEDALLALEGRPRVPADERVAAFGAVLDRLEAPEAVAGLARWADAERRLYEAGSRVRYLADDLLLDVVTDTTERSPTFSLPPFRPRHDAASPRPWANASHPDAPADRGWFPLLGRPVRGIGWTADDYAALGAPALAAAPPPLDTAAIEAFDVSGSATDGPRERFTVDGRGGRGLAVRYAGDTLLEIDLGAPPRPGLNLSHHLLAKLAFNTVSTATMAAMGRLSGNWMVHVRASNKKLIDRGIRLLVDQLGLPYEEAAERLFAAQAEVDAWPAGEEPPSPVALVIRRSPAA</sequence>
<dbReference type="GO" id="GO:0016835">
    <property type="term" value="F:carbon-oxygen lyase activity"/>
    <property type="evidence" value="ECO:0007669"/>
    <property type="project" value="TreeGrafter"/>
</dbReference>
<dbReference type="HOGENOM" id="CLU_523260_0_0_0"/>
<dbReference type="GO" id="GO:0097367">
    <property type="term" value="F:carbohydrate derivative binding"/>
    <property type="evidence" value="ECO:0007669"/>
    <property type="project" value="InterPro"/>
</dbReference>